<reference evidence="1 2" key="1">
    <citation type="submission" date="2019-07" db="EMBL/GenBank/DDBJ databases">
        <title>Genomic Encyclopedia of Type Strains, Phase IV (KMG-IV): sequencing the most valuable type-strain genomes for metagenomic binning, comparative biology and taxonomic classification.</title>
        <authorList>
            <person name="Goeker M."/>
        </authorList>
    </citation>
    <scope>NUCLEOTIDE SEQUENCE [LARGE SCALE GENOMIC DNA]</scope>
    <source>
        <strain evidence="1 2">SS015</strain>
    </source>
</reference>
<dbReference type="InterPro" id="IPR025737">
    <property type="entry name" value="FApF"/>
</dbReference>
<evidence type="ECO:0000313" key="1">
    <source>
        <dbReference type="EMBL" id="TYO98441.1"/>
    </source>
</evidence>
<dbReference type="Proteomes" id="UP000324159">
    <property type="component" value="Unassembled WGS sequence"/>
</dbReference>
<protein>
    <submittedName>
        <fullName evidence="1">Outer membrane putative beta-barrel porin/alpha-amylase</fullName>
    </submittedName>
</protein>
<name>A0A5D3WJG7_9BACT</name>
<keyword evidence="2" id="KW-1185">Reference proteome</keyword>
<accession>A0A5D3WJG7</accession>
<sequence length="300" mass="33702">MKKSMKWILFGFALVGFLTLGVVPAWSAPGLLQLASRAGFWANDFPDTAMLIQHFYHYSSDEIWVGDGEKQESQDLTIEASFTRLVRAWHFGEDKQYQYVLEGIVPLYNLSGEETSRDAGDNFSLSGLGHPLIYTSLGWNNPTKTTHIQSFLIWQVPVGDSDIMNAIGGNNHALMPGLGVQERFGNIWLDGSVGYLYNFEDLDSDAKARDVFEVNSSVSYRFSAPYPWWIYMQGDYTRYMEGDDENGNNLGNDGHNYAIAPGIGACIRPNMTLDVKYTMDVDGENTSKGNAINVRFFWAF</sequence>
<evidence type="ECO:0000313" key="2">
    <source>
        <dbReference type="Proteomes" id="UP000324159"/>
    </source>
</evidence>
<dbReference type="RefSeq" id="WP_148895819.1">
    <property type="nucleotide sequence ID" value="NZ_VNIB01000006.1"/>
</dbReference>
<dbReference type="EMBL" id="VNIB01000006">
    <property type="protein sequence ID" value="TYO98441.1"/>
    <property type="molecule type" value="Genomic_DNA"/>
</dbReference>
<dbReference type="AlphaFoldDB" id="A0A5D3WJG7"/>
<organism evidence="1 2">
    <name type="scientific">Geothermobacter ehrlichii</name>
    <dbReference type="NCBI Taxonomy" id="213224"/>
    <lineage>
        <taxon>Bacteria</taxon>
        <taxon>Pseudomonadati</taxon>
        <taxon>Thermodesulfobacteriota</taxon>
        <taxon>Desulfuromonadia</taxon>
        <taxon>Desulfuromonadales</taxon>
        <taxon>Geothermobacteraceae</taxon>
        <taxon>Geothermobacter</taxon>
    </lineage>
</organism>
<comment type="caution">
    <text evidence="1">The sequence shown here is derived from an EMBL/GenBank/DDBJ whole genome shotgun (WGS) entry which is preliminary data.</text>
</comment>
<dbReference type="Pfam" id="PF13557">
    <property type="entry name" value="Phenol_MetA_deg"/>
    <property type="match status" value="1"/>
</dbReference>
<proteinExistence type="predicted"/>
<gene>
    <name evidence="1" type="ORF">EDC39_10640</name>
</gene>